<dbReference type="EnsemblPlants" id="OMERI03G01920.1">
    <property type="protein sequence ID" value="OMERI03G01920.1"/>
    <property type="gene ID" value="OMERI03G01920"/>
</dbReference>
<reference evidence="2" key="2">
    <citation type="submission" date="2018-05" db="EMBL/GenBank/DDBJ databases">
        <title>OmerRS3 (Oryza meridionalis Reference Sequence Version 3).</title>
        <authorList>
            <person name="Zhang J."/>
            <person name="Kudrna D."/>
            <person name="Lee S."/>
            <person name="Talag J."/>
            <person name="Welchert J."/>
            <person name="Wing R.A."/>
        </authorList>
    </citation>
    <scope>NUCLEOTIDE SEQUENCE [LARGE SCALE GENOMIC DNA]</scope>
    <source>
        <strain evidence="2">OR44</strain>
    </source>
</reference>
<dbReference type="Proteomes" id="UP000008021">
    <property type="component" value="Chromosome 3"/>
</dbReference>
<evidence type="ECO:0000256" key="1">
    <source>
        <dbReference type="SAM" id="MobiDB-lite"/>
    </source>
</evidence>
<evidence type="ECO:0000313" key="3">
    <source>
        <dbReference type="Proteomes" id="UP000008021"/>
    </source>
</evidence>
<protein>
    <submittedName>
        <fullName evidence="2">Uncharacterized protein</fullName>
    </submittedName>
</protein>
<feature type="region of interest" description="Disordered" evidence="1">
    <location>
        <begin position="39"/>
        <end position="74"/>
    </location>
</feature>
<feature type="compositionally biased region" description="Low complexity" evidence="1">
    <location>
        <begin position="266"/>
        <end position="282"/>
    </location>
</feature>
<dbReference type="AlphaFoldDB" id="A0A0E0CUG6"/>
<reference evidence="2" key="1">
    <citation type="submission" date="2015-04" db="UniProtKB">
        <authorList>
            <consortium name="EnsemblPlants"/>
        </authorList>
    </citation>
    <scope>IDENTIFICATION</scope>
</reference>
<evidence type="ECO:0000313" key="2">
    <source>
        <dbReference type="EnsemblPlants" id="OMERI03G01920.1"/>
    </source>
</evidence>
<feature type="region of interest" description="Disordered" evidence="1">
    <location>
        <begin position="261"/>
        <end position="292"/>
    </location>
</feature>
<proteinExistence type="predicted"/>
<feature type="compositionally biased region" description="Low complexity" evidence="1">
    <location>
        <begin position="55"/>
        <end position="69"/>
    </location>
</feature>
<keyword evidence="3" id="KW-1185">Reference proteome</keyword>
<sequence>MRATEGMDEVRIIRKNKKTKRASRFQRYVSTAIASSNPRARRVAYAPTPTPTPTPSCARASSSPSPLAPFDRSSRRRRPVFSPLLDRYIATSTRYYFSLLPLVSLGLGVAMLQASSELQQQQPAAAAAAGMWVPGMSPQAVDAGLSARAQEIARRREEMLGMLRDLPESEYELSLTDLVEKAGGVGVAPPSPSPSSEGKAEPGPARTASGRQSEQQQQAAAAGRPERRGSARRWDSGGGSSFRSSSDGVLLNFYMPRSFTRSFTAPRTTGPGRPPSVSGGRTASVCSDRNKRERDGETVRCWSLLWDRRWRKSSRGDHGNESAIRAAILKAAKHNASSPKKV</sequence>
<dbReference type="Gramene" id="OMERI03G01920.1">
    <property type="protein sequence ID" value="OMERI03G01920.1"/>
    <property type="gene ID" value="OMERI03G01920"/>
</dbReference>
<feature type="compositionally biased region" description="Basic and acidic residues" evidence="1">
    <location>
        <begin position="224"/>
        <end position="235"/>
    </location>
</feature>
<dbReference type="HOGENOM" id="CLU_069927_1_0_1"/>
<feature type="compositionally biased region" description="Low complexity" evidence="1">
    <location>
        <begin position="194"/>
        <end position="223"/>
    </location>
</feature>
<accession>A0A0E0CUG6</accession>
<name>A0A0E0CUG6_9ORYZ</name>
<feature type="region of interest" description="Disordered" evidence="1">
    <location>
        <begin position="183"/>
        <end position="247"/>
    </location>
</feature>
<dbReference type="EnsemblPlants" id="OMERI03G01920.4">
    <property type="protein sequence ID" value="OMERI03G01920.4"/>
    <property type="gene ID" value="OMERI03G01920"/>
</dbReference>
<dbReference type="PANTHER" id="PTHR34193:SF1">
    <property type="entry name" value="EXPRESSED PROTEIN"/>
    <property type="match status" value="1"/>
</dbReference>
<dbReference type="Gramene" id="OMERI03G01920.4">
    <property type="protein sequence ID" value="OMERI03G01920.4"/>
    <property type="gene ID" value="OMERI03G01920"/>
</dbReference>
<organism evidence="2">
    <name type="scientific">Oryza meridionalis</name>
    <dbReference type="NCBI Taxonomy" id="40149"/>
    <lineage>
        <taxon>Eukaryota</taxon>
        <taxon>Viridiplantae</taxon>
        <taxon>Streptophyta</taxon>
        <taxon>Embryophyta</taxon>
        <taxon>Tracheophyta</taxon>
        <taxon>Spermatophyta</taxon>
        <taxon>Magnoliopsida</taxon>
        <taxon>Liliopsida</taxon>
        <taxon>Poales</taxon>
        <taxon>Poaceae</taxon>
        <taxon>BOP clade</taxon>
        <taxon>Oryzoideae</taxon>
        <taxon>Oryzeae</taxon>
        <taxon>Oryzinae</taxon>
        <taxon>Oryza</taxon>
    </lineage>
</organism>
<dbReference type="PANTHER" id="PTHR34193">
    <property type="entry name" value="OS11G0199801 PROTEIN"/>
    <property type="match status" value="1"/>
</dbReference>